<evidence type="ECO:0000256" key="1">
    <source>
        <dbReference type="SAM" id="MobiDB-lite"/>
    </source>
</evidence>
<proteinExistence type="predicted"/>
<feature type="region of interest" description="Disordered" evidence="1">
    <location>
        <begin position="41"/>
        <end position="81"/>
    </location>
</feature>
<feature type="transmembrane region" description="Helical" evidence="2">
    <location>
        <begin position="20"/>
        <end position="39"/>
    </location>
</feature>
<feature type="compositionally biased region" description="Basic and acidic residues" evidence="1">
    <location>
        <begin position="72"/>
        <end position="81"/>
    </location>
</feature>
<accession>A0A7M2T7K1</accession>
<keyword evidence="2" id="KW-0472">Membrane</keyword>
<organism evidence="3 4">
    <name type="scientific">Streptomyces chromofuscus</name>
    <dbReference type="NCBI Taxonomy" id="42881"/>
    <lineage>
        <taxon>Bacteria</taxon>
        <taxon>Bacillati</taxon>
        <taxon>Actinomycetota</taxon>
        <taxon>Actinomycetes</taxon>
        <taxon>Kitasatosporales</taxon>
        <taxon>Streptomycetaceae</taxon>
        <taxon>Streptomyces</taxon>
    </lineage>
</organism>
<keyword evidence="4" id="KW-1185">Reference proteome</keyword>
<dbReference type="EMBL" id="CP063374">
    <property type="protein sequence ID" value="QOV44194.1"/>
    <property type="molecule type" value="Genomic_DNA"/>
</dbReference>
<sequence length="81" mass="8040">MDDPRPPAPAAPWNPLPPPALGAFLLLLAAVFVVSYGVGSTVGPIGPGMHRTDAGTDAGTGDTDPHTGSGTHGDHPEGHAP</sequence>
<keyword evidence="2" id="KW-0812">Transmembrane</keyword>
<protein>
    <recommendedName>
        <fullName evidence="5">Secreted protein</fullName>
    </recommendedName>
</protein>
<evidence type="ECO:0000313" key="4">
    <source>
        <dbReference type="Proteomes" id="UP000594008"/>
    </source>
</evidence>
<dbReference type="RefSeq" id="WP_189701068.1">
    <property type="nucleotide sequence ID" value="NZ_BMTA01000023.1"/>
</dbReference>
<keyword evidence="2" id="KW-1133">Transmembrane helix</keyword>
<gene>
    <name evidence="3" type="ORF">IPT68_31885</name>
</gene>
<name>A0A7M2T7K1_STRCW</name>
<dbReference type="KEGG" id="schf:IPT68_31885"/>
<evidence type="ECO:0000313" key="3">
    <source>
        <dbReference type="EMBL" id="QOV44194.1"/>
    </source>
</evidence>
<evidence type="ECO:0000256" key="2">
    <source>
        <dbReference type="SAM" id="Phobius"/>
    </source>
</evidence>
<dbReference type="AlphaFoldDB" id="A0A7M2T7K1"/>
<dbReference type="Proteomes" id="UP000594008">
    <property type="component" value="Chromosome"/>
</dbReference>
<evidence type="ECO:0008006" key="5">
    <source>
        <dbReference type="Google" id="ProtNLM"/>
    </source>
</evidence>
<reference evidence="3 4" key="1">
    <citation type="submission" date="2020-10" db="EMBL/GenBank/DDBJ databases">
        <title>Streptomyces chromofuscus complate genome analysis.</title>
        <authorList>
            <person name="Anwar N."/>
        </authorList>
    </citation>
    <scope>NUCLEOTIDE SEQUENCE [LARGE SCALE GENOMIC DNA]</scope>
    <source>
        <strain evidence="3 4">DSM 40273</strain>
    </source>
</reference>